<keyword evidence="3" id="KW-1185">Reference proteome</keyword>
<sequence>MAFIFLLGDVHEHVTLFRNIDGGSIGRVLPKCLSQWTSEKVKAQGVNVLPKANVEGAILEDCKVALTLNDGQKIPILVVIESIPSLKHDRTSGWAIAGENNTGKKTWMNNCSAPSPSAFFVVLSCRAVAVCRIVEGWVDHWCTHVSWENPSPYRQGGSPYGALPNRLALRQILGLATLRPHGMKTMRPNSAARAKELGEDKGVADNGLTNTNEHVLPTTNDDPR</sequence>
<organism evidence="2 3">
    <name type="scientific">Daphnia pulex</name>
    <name type="common">Water flea</name>
    <dbReference type="NCBI Taxonomy" id="6669"/>
    <lineage>
        <taxon>Eukaryota</taxon>
        <taxon>Metazoa</taxon>
        <taxon>Ecdysozoa</taxon>
        <taxon>Arthropoda</taxon>
        <taxon>Crustacea</taxon>
        <taxon>Branchiopoda</taxon>
        <taxon>Diplostraca</taxon>
        <taxon>Cladocera</taxon>
        <taxon>Anomopoda</taxon>
        <taxon>Daphniidae</taxon>
        <taxon>Daphnia</taxon>
    </lineage>
</organism>
<dbReference type="KEGG" id="dpx:DAPPUDRAFT_114655"/>
<feature type="region of interest" description="Disordered" evidence="1">
    <location>
        <begin position="183"/>
        <end position="224"/>
    </location>
</feature>
<proteinExistence type="predicted"/>
<reference evidence="2 3" key="1">
    <citation type="journal article" date="2011" name="Science">
        <title>The ecoresponsive genome of Daphnia pulex.</title>
        <authorList>
            <person name="Colbourne J.K."/>
            <person name="Pfrender M.E."/>
            <person name="Gilbert D."/>
            <person name="Thomas W.K."/>
            <person name="Tucker A."/>
            <person name="Oakley T.H."/>
            <person name="Tokishita S."/>
            <person name="Aerts A."/>
            <person name="Arnold G.J."/>
            <person name="Basu M.K."/>
            <person name="Bauer D.J."/>
            <person name="Caceres C.E."/>
            <person name="Carmel L."/>
            <person name="Casola C."/>
            <person name="Choi J.H."/>
            <person name="Detter J.C."/>
            <person name="Dong Q."/>
            <person name="Dusheyko S."/>
            <person name="Eads B.D."/>
            <person name="Frohlich T."/>
            <person name="Geiler-Samerotte K.A."/>
            <person name="Gerlach D."/>
            <person name="Hatcher P."/>
            <person name="Jogdeo S."/>
            <person name="Krijgsveld J."/>
            <person name="Kriventseva E.V."/>
            <person name="Kultz D."/>
            <person name="Laforsch C."/>
            <person name="Lindquist E."/>
            <person name="Lopez J."/>
            <person name="Manak J.R."/>
            <person name="Muller J."/>
            <person name="Pangilinan J."/>
            <person name="Patwardhan R.P."/>
            <person name="Pitluck S."/>
            <person name="Pritham E.J."/>
            <person name="Rechtsteiner A."/>
            <person name="Rho M."/>
            <person name="Rogozin I.B."/>
            <person name="Sakarya O."/>
            <person name="Salamov A."/>
            <person name="Schaack S."/>
            <person name="Shapiro H."/>
            <person name="Shiga Y."/>
            <person name="Skalitzky C."/>
            <person name="Smith Z."/>
            <person name="Souvorov A."/>
            <person name="Sung W."/>
            <person name="Tang Z."/>
            <person name="Tsuchiya D."/>
            <person name="Tu H."/>
            <person name="Vos H."/>
            <person name="Wang M."/>
            <person name="Wolf Y.I."/>
            <person name="Yamagata H."/>
            <person name="Yamada T."/>
            <person name="Ye Y."/>
            <person name="Shaw J.R."/>
            <person name="Andrews J."/>
            <person name="Crease T.J."/>
            <person name="Tang H."/>
            <person name="Lucas S.M."/>
            <person name="Robertson H.M."/>
            <person name="Bork P."/>
            <person name="Koonin E.V."/>
            <person name="Zdobnov E.M."/>
            <person name="Grigoriev I.V."/>
            <person name="Lynch M."/>
            <person name="Boore J.L."/>
        </authorList>
    </citation>
    <scope>NUCLEOTIDE SEQUENCE [LARGE SCALE GENOMIC DNA]</scope>
</reference>
<gene>
    <name evidence="2" type="ORF">DAPPUDRAFT_114655</name>
</gene>
<dbReference type="STRING" id="6669.E9HIV8"/>
<dbReference type="InParanoid" id="E9HIV8"/>
<feature type="compositionally biased region" description="Basic and acidic residues" evidence="1">
    <location>
        <begin position="193"/>
        <end position="203"/>
    </location>
</feature>
<protein>
    <submittedName>
        <fullName evidence="2">Uncharacterized protein</fullName>
    </submittedName>
</protein>
<dbReference type="Proteomes" id="UP000000305">
    <property type="component" value="Unassembled WGS sequence"/>
</dbReference>
<dbReference type="PhylomeDB" id="E9HIV8"/>
<accession>E9HIV8</accession>
<feature type="compositionally biased region" description="Polar residues" evidence="1">
    <location>
        <begin position="207"/>
        <end position="224"/>
    </location>
</feature>
<dbReference type="InterPro" id="IPR036188">
    <property type="entry name" value="FAD/NAD-bd_sf"/>
</dbReference>
<name>E9HIV8_DAPPU</name>
<evidence type="ECO:0000256" key="1">
    <source>
        <dbReference type="SAM" id="MobiDB-lite"/>
    </source>
</evidence>
<evidence type="ECO:0000313" key="3">
    <source>
        <dbReference type="Proteomes" id="UP000000305"/>
    </source>
</evidence>
<evidence type="ECO:0000313" key="2">
    <source>
        <dbReference type="EMBL" id="EFX68342.1"/>
    </source>
</evidence>
<dbReference type="EMBL" id="GL732657">
    <property type="protein sequence ID" value="EFX68342.1"/>
    <property type="molecule type" value="Genomic_DNA"/>
</dbReference>
<dbReference type="Gene3D" id="3.50.50.60">
    <property type="entry name" value="FAD/NAD(P)-binding domain"/>
    <property type="match status" value="1"/>
</dbReference>
<dbReference type="HOGENOM" id="CLU_1236157_0_0_1"/>
<dbReference type="OrthoDB" id="6029at2759"/>
<dbReference type="AlphaFoldDB" id="E9HIV8"/>